<dbReference type="FunFam" id="3.40.50.620:FF:000032">
    <property type="entry name" value="Valine--tRNA ligase"/>
    <property type="match status" value="1"/>
</dbReference>
<dbReference type="PRINTS" id="PR00986">
    <property type="entry name" value="TRNASYNTHVAL"/>
</dbReference>
<dbReference type="InterPro" id="IPR001412">
    <property type="entry name" value="aa-tRNA-synth_I_CS"/>
</dbReference>
<organism evidence="15 16">
    <name type="scientific">Williamsoniiplasma luminosum</name>
    <dbReference type="NCBI Taxonomy" id="214888"/>
    <lineage>
        <taxon>Bacteria</taxon>
        <taxon>Bacillati</taxon>
        <taxon>Mycoplasmatota</taxon>
        <taxon>Mollicutes</taxon>
        <taxon>Entomoplasmatales</taxon>
        <taxon>Williamsoniiplasma</taxon>
    </lineage>
</organism>
<comment type="function">
    <text evidence="11">Catalyzes the attachment of valine to tRNA(Val). As ValRS can inadvertently accommodate and process structurally similar amino acids such as threonine, to avoid such errors, it has a 'posttransfer' editing activity that hydrolyzes mischarged Thr-tRNA(Val) in a tRNA-dependent manner.</text>
</comment>
<protein>
    <recommendedName>
        <fullName evidence="11">Valine--tRNA ligase</fullName>
        <ecNumber evidence="11">6.1.1.9</ecNumber>
    </recommendedName>
    <alternativeName>
        <fullName evidence="11">Valyl-tRNA synthetase</fullName>
        <shortName evidence="11">ValRS</shortName>
    </alternativeName>
</protein>
<dbReference type="OrthoDB" id="9810365at2"/>
<keyword evidence="5 11" id="KW-0547">Nucleotide-binding</keyword>
<dbReference type="NCBIfam" id="TIGR00422">
    <property type="entry name" value="valS"/>
    <property type="match status" value="1"/>
</dbReference>
<dbReference type="CDD" id="cd00817">
    <property type="entry name" value="ValRS_core"/>
    <property type="match status" value="1"/>
</dbReference>
<feature type="short sequence motif" description="'KMSKS' region" evidence="11">
    <location>
        <begin position="526"/>
        <end position="530"/>
    </location>
</feature>
<dbReference type="GO" id="GO:0005829">
    <property type="term" value="C:cytosol"/>
    <property type="evidence" value="ECO:0007669"/>
    <property type="project" value="TreeGrafter"/>
</dbReference>
<evidence type="ECO:0000259" key="14">
    <source>
        <dbReference type="Pfam" id="PF10458"/>
    </source>
</evidence>
<evidence type="ECO:0000256" key="2">
    <source>
        <dbReference type="ARBA" id="ARBA00011245"/>
    </source>
</evidence>
<dbReference type="InterPro" id="IPR013155">
    <property type="entry name" value="M/V/L/I-tRNA-synth_anticd-bd"/>
</dbReference>
<evidence type="ECO:0000256" key="9">
    <source>
        <dbReference type="ARBA" id="ARBA00023146"/>
    </source>
</evidence>
<dbReference type="CDD" id="cd07962">
    <property type="entry name" value="Anticodon_Ia_Val"/>
    <property type="match status" value="1"/>
</dbReference>
<comment type="domain">
    <text evidence="11">The C-terminal coiled-coil domain is crucial for aminoacylation activity.</text>
</comment>
<dbReference type="SUPFAM" id="SSF47323">
    <property type="entry name" value="Anticodon-binding domain of a subclass of class I aminoacyl-tRNA synthetases"/>
    <property type="match status" value="1"/>
</dbReference>
<dbReference type="GO" id="GO:0005524">
    <property type="term" value="F:ATP binding"/>
    <property type="evidence" value="ECO:0007669"/>
    <property type="project" value="UniProtKB-UniRule"/>
</dbReference>
<dbReference type="HAMAP" id="MF_02004">
    <property type="entry name" value="Val_tRNA_synth_type1"/>
    <property type="match status" value="1"/>
</dbReference>
<feature type="coiled-coil region" evidence="11">
    <location>
        <begin position="812"/>
        <end position="874"/>
    </location>
</feature>
<feature type="domain" description="Aminoacyl-tRNA synthetase class Ia" evidence="12">
    <location>
        <begin position="19"/>
        <end position="565"/>
    </location>
</feature>
<evidence type="ECO:0000256" key="7">
    <source>
        <dbReference type="ARBA" id="ARBA00022917"/>
    </source>
</evidence>
<reference evidence="15 16" key="1">
    <citation type="submission" date="2017-11" db="EMBL/GenBank/DDBJ databases">
        <title>Genome sequence of Entomoplasma luminosum PIMN-1 (ATCC 49195).</title>
        <authorList>
            <person name="Lo W.-S."/>
            <person name="Gasparich G.E."/>
            <person name="Kuo C.-H."/>
        </authorList>
    </citation>
    <scope>NUCLEOTIDE SEQUENCE [LARGE SCALE GENOMIC DNA]</scope>
    <source>
        <strain evidence="15 16">PIMN-1</strain>
    </source>
</reference>
<dbReference type="FunFam" id="3.40.50.620:FF:000098">
    <property type="entry name" value="Valine--tRNA ligase"/>
    <property type="match status" value="1"/>
</dbReference>
<dbReference type="Pfam" id="PF08264">
    <property type="entry name" value="Anticodon_1"/>
    <property type="match status" value="1"/>
</dbReference>
<dbReference type="Gene3D" id="3.40.50.620">
    <property type="entry name" value="HUPs"/>
    <property type="match status" value="2"/>
</dbReference>
<evidence type="ECO:0000256" key="8">
    <source>
        <dbReference type="ARBA" id="ARBA00023054"/>
    </source>
</evidence>
<evidence type="ECO:0000313" key="15">
    <source>
        <dbReference type="EMBL" id="ATZ17319.1"/>
    </source>
</evidence>
<dbReference type="EC" id="6.1.1.9" evidence="11"/>
<dbReference type="InterPro" id="IPR014729">
    <property type="entry name" value="Rossmann-like_a/b/a_fold"/>
</dbReference>
<evidence type="ECO:0000256" key="5">
    <source>
        <dbReference type="ARBA" id="ARBA00022741"/>
    </source>
</evidence>
<dbReference type="GO" id="GO:0002161">
    <property type="term" value="F:aminoacyl-tRNA deacylase activity"/>
    <property type="evidence" value="ECO:0007669"/>
    <property type="project" value="InterPro"/>
</dbReference>
<evidence type="ECO:0000313" key="16">
    <source>
        <dbReference type="Proteomes" id="UP000232063"/>
    </source>
</evidence>
<comment type="catalytic activity">
    <reaction evidence="10 11">
        <text>tRNA(Val) + L-valine + ATP = L-valyl-tRNA(Val) + AMP + diphosphate</text>
        <dbReference type="Rhea" id="RHEA:10704"/>
        <dbReference type="Rhea" id="RHEA-COMP:9672"/>
        <dbReference type="Rhea" id="RHEA-COMP:9708"/>
        <dbReference type="ChEBI" id="CHEBI:30616"/>
        <dbReference type="ChEBI" id="CHEBI:33019"/>
        <dbReference type="ChEBI" id="CHEBI:57762"/>
        <dbReference type="ChEBI" id="CHEBI:78442"/>
        <dbReference type="ChEBI" id="CHEBI:78537"/>
        <dbReference type="ChEBI" id="CHEBI:456215"/>
        <dbReference type="EC" id="6.1.1.9"/>
    </reaction>
</comment>
<feature type="domain" description="Valyl-tRNA synthetase tRNA-binding arm" evidence="14">
    <location>
        <begin position="818"/>
        <end position="878"/>
    </location>
</feature>
<comment type="subunit">
    <text evidence="2 11">Monomer.</text>
</comment>
<dbReference type="PANTHER" id="PTHR11946:SF93">
    <property type="entry name" value="VALINE--TRNA LIGASE, CHLOROPLASTIC_MITOCHONDRIAL 2"/>
    <property type="match status" value="1"/>
</dbReference>
<dbReference type="GO" id="GO:0006438">
    <property type="term" value="P:valyl-tRNA aminoacylation"/>
    <property type="evidence" value="ECO:0007669"/>
    <property type="project" value="UniProtKB-UniRule"/>
</dbReference>
<evidence type="ECO:0000259" key="13">
    <source>
        <dbReference type="Pfam" id="PF08264"/>
    </source>
</evidence>
<feature type="domain" description="Methionyl/Valyl/Leucyl/Isoleucyl-tRNA synthetase anticodon-binding" evidence="13">
    <location>
        <begin position="612"/>
        <end position="752"/>
    </location>
</feature>
<dbReference type="InterPro" id="IPR019499">
    <property type="entry name" value="Val-tRNA_synth_tRNA-bd"/>
</dbReference>
<comment type="similarity">
    <text evidence="11">Belongs to the class-I aminoacyl-tRNA synthetase family. ValS type 1 subfamily.</text>
</comment>
<dbReference type="Gene3D" id="1.10.730.10">
    <property type="entry name" value="Isoleucyl-tRNA Synthetase, Domain 1"/>
    <property type="match status" value="1"/>
</dbReference>
<evidence type="ECO:0000256" key="1">
    <source>
        <dbReference type="ARBA" id="ARBA00004496"/>
    </source>
</evidence>
<sequence>MKKELETKYNHLPVEADKYENWNKKGLFRADVSSKKPPFCIVLPPPNVTGKLHLGHAWDGSLQDAIIRFKKLNGFDTLFIPGTDHAGIATQTKVEAMLKEATGKNRFDFGREAFLKEVWKWKEKYSQTIHEQWAKMGLSLDYSMENFTLNPQVNELVKFVFVEMYEKGLIYRGKRIVNWDPVQKSAISNIEVIYRETVGKMYHFKYQLVGSDEVLEIATTRPETMFADQCVVVNPKDERYTKYIGKTVINPVNQHQIPVIADDYVEMDFGTGVMKCTPAHDLNDFEIGVRHNLAKPICLNEDGTVNAMGGEIYQGLDRFDARELIIQNAIKANTLIKIEEITHQVGYSERTNAIVEPYLSNQWFVKMDYFSQQVLALQNSDEAINFFPSRFNQTLKQWMENSFDWTISRQLWWGHQIPAWYNKNDPSKIHVGMNAPVDAENWSQDEDVLDTWFSSGLWPFATLLWTKETPGEWFERYYPTNVLVTGYDIIFFWVARMIFQGQHFTKQKPFNDVLIHGLVRDEFGNKMSKSLGNGIDPMDVIEQYGVDSLRFFLLTNSTPGFDIKYSEEKIRHAWNFMNKLWNASRYVLINLDEHFKVNDQLIFSKHHENTIDLWILTELTKTMNNVKTLIDKYEFGLAGKEIYDFVWSKYCSWYIEFAKVNLNASNPEIVDQTKQVLFYVLKNILIMLHPYAPFITEEIYQYLNLKDSIMNEEWIIQSFDYNTDYINVMINLITVIREFRNTNNIKNAIPLNFYLNNLNQEHQKLFEQYLNVMNQSLKVFVNAQIHLEKINDSNISSISIEEYFLEIQTKQFINQDDLIQGLKDKMQELQQEIKRSEAMLNNQNFIAKASVEKVDAEKAKYANYQEQLASIKNKLKNM</sequence>
<dbReference type="SUPFAM" id="SSF52374">
    <property type="entry name" value="Nucleotidylyl transferase"/>
    <property type="match status" value="1"/>
</dbReference>
<name>A0A2K8NU42_9MOLU</name>
<dbReference type="NCBIfam" id="NF004349">
    <property type="entry name" value="PRK05729.1"/>
    <property type="match status" value="1"/>
</dbReference>
<keyword evidence="16" id="KW-1185">Reference proteome</keyword>
<dbReference type="Gene3D" id="1.10.287.380">
    <property type="entry name" value="Valyl-tRNA synthetase, C-terminal domain"/>
    <property type="match status" value="1"/>
</dbReference>
<dbReference type="Proteomes" id="UP000232063">
    <property type="component" value="Chromosome"/>
</dbReference>
<dbReference type="RefSeq" id="WP_025734229.1">
    <property type="nucleotide sequence ID" value="NZ_CP024963.1"/>
</dbReference>
<accession>A0A2K8NU42</accession>
<dbReference type="InterPro" id="IPR002303">
    <property type="entry name" value="Valyl-tRNA_ligase"/>
</dbReference>
<keyword evidence="7 11" id="KW-0648">Protein biosynthesis</keyword>
<keyword evidence="6 11" id="KW-0067">ATP-binding</keyword>
<comment type="domain">
    <text evidence="11">ValRS has two distinct active sites: one for aminoacylation and one for editing. The misactivated threonine is translocated from the active site to the editing site.</text>
</comment>
<dbReference type="KEGG" id="elj:ELUMI_v1c05970"/>
<dbReference type="SUPFAM" id="SSF50677">
    <property type="entry name" value="ValRS/IleRS/LeuRS editing domain"/>
    <property type="match status" value="1"/>
</dbReference>
<dbReference type="InterPro" id="IPR037118">
    <property type="entry name" value="Val-tRNA_synth_C_sf"/>
</dbReference>
<evidence type="ECO:0000256" key="4">
    <source>
        <dbReference type="ARBA" id="ARBA00022598"/>
    </source>
</evidence>
<dbReference type="Pfam" id="PF10458">
    <property type="entry name" value="Val_tRNA-synt_C"/>
    <property type="match status" value="1"/>
</dbReference>
<dbReference type="InterPro" id="IPR009008">
    <property type="entry name" value="Val/Leu/Ile-tRNA-synth_edit"/>
</dbReference>
<dbReference type="PANTHER" id="PTHR11946">
    <property type="entry name" value="VALYL-TRNA SYNTHETASES"/>
    <property type="match status" value="1"/>
</dbReference>
<feature type="binding site" evidence="11">
    <location>
        <position position="529"/>
    </location>
    <ligand>
        <name>ATP</name>
        <dbReference type="ChEBI" id="CHEBI:30616"/>
    </ligand>
</feature>
<dbReference type="Pfam" id="PF00133">
    <property type="entry name" value="tRNA-synt_1"/>
    <property type="match status" value="1"/>
</dbReference>
<dbReference type="InterPro" id="IPR033705">
    <property type="entry name" value="Anticodon_Ia_Val"/>
</dbReference>
<dbReference type="InterPro" id="IPR002300">
    <property type="entry name" value="aa-tRNA-synth_Ia"/>
</dbReference>
<feature type="short sequence motif" description="'HIGH' region" evidence="11">
    <location>
        <begin position="46"/>
        <end position="56"/>
    </location>
</feature>
<dbReference type="InterPro" id="IPR010978">
    <property type="entry name" value="tRNA-bd_arm"/>
</dbReference>
<comment type="subcellular location">
    <subcellularLocation>
        <location evidence="1 11">Cytoplasm</location>
    </subcellularLocation>
</comment>
<keyword evidence="3 11" id="KW-0963">Cytoplasm</keyword>
<dbReference type="SUPFAM" id="SSF46589">
    <property type="entry name" value="tRNA-binding arm"/>
    <property type="match status" value="1"/>
</dbReference>
<keyword evidence="9 11" id="KW-0030">Aminoacyl-tRNA synthetase</keyword>
<evidence type="ECO:0000256" key="11">
    <source>
        <dbReference type="HAMAP-Rule" id="MF_02004"/>
    </source>
</evidence>
<evidence type="ECO:0000256" key="3">
    <source>
        <dbReference type="ARBA" id="ARBA00022490"/>
    </source>
</evidence>
<proteinExistence type="inferred from homology"/>
<dbReference type="AlphaFoldDB" id="A0A2K8NU42"/>
<evidence type="ECO:0000256" key="6">
    <source>
        <dbReference type="ARBA" id="ARBA00022840"/>
    </source>
</evidence>
<dbReference type="PROSITE" id="PS00178">
    <property type="entry name" value="AA_TRNA_LIGASE_I"/>
    <property type="match status" value="1"/>
</dbReference>
<dbReference type="GO" id="GO:0004832">
    <property type="term" value="F:valine-tRNA ligase activity"/>
    <property type="evidence" value="ECO:0007669"/>
    <property type="project" value="UniProtKB-UniRule"/>
</dbReference>
<evidence type="ECO:0000256" key="10">
    <source>
        <dbReference type="ARBA" id="ARBA00047552"/>
    </source>
</evidence>
<dbReference type="InterPro" id="IPR009080">
    <property type="entry name" value="tRNAsynth_Ia_anticodon-bd"/>
</dbReference>
<keyword evidence="8 11" id="KW-0175">Coiled coil</keyword>
<dbReference type="EMBL" id="CP024963">
    <property type="protein sequence ID" value="ATZ17319.1"/>
    <property type="molecule type" value="Genomic_DNA"/>
</dbReference>
<keyword evidence="4 11" id="KW-0436">Ligase</keyword>
<evidence type="ECO:0000259" key="12">
    <source>
        <dbReference type="Pfam" id="PF00133"/>
    </source>
</evidence>
<gene>
    <name evidence="11 15" type="primary">valS</name>
    <name evidence="15" type="ORF">ELUMI_v1c05970</name>
</gene>